<evidence type="ECO:0000256" key="1">
    <source>
        <dbReference type="SAM" id="Coils"/>
    </source>
</evidence>
<proteinExistence type="predicted"/>
<feature type="chain" id="PRO_5039587533" evidence="2">
    <location>
        <begin position="25"/>
        <end position="375"/>
    </location>
</feature>
<evidence type="ECO:0000313" key="4">
    <source>
        <dbReference type="Proteomes" id="UP000665020"/>
    </source>
</evidence>
<keyword evidence="2" id="KW-0732">Signal</keyword>
<keyword evidence="1" id="KW-0175">Coiled coil</keyword>
<dbReference type="KEGG" id="ifn:GM661_07060"/>
<sequence>MIEKKSIKRTLILLISLTLLITLAACNGSETTLNQDKEKNEQISKARLAREEAERAEKRGQEEFVLTKEIYKEGDGSLKGTVEYDYDSHGNLLSVKYIGSDDSIVGNIEYKYNDRDLVIKREVKKHPEYFANKWIGNSSAWGMVKEVQEFPRYPNGIAKYTYNEDDQLIEYLEKDKETGEKLRIVKKEYYPSGNLKYEYEWRNSGYEGEFFYEDVYIRYAYEWTKSTEKRNNKVTISEHVFDENGNILSDISITRNSEGVIVDRYNSTSEYNEQGNIIRAVGNIITFEYEYNHKGNLIREITKDSTGNIDDIYEYEYDDRGNVIKLKYKNPKLSSCSEITYDEYNNKIKAIRKRRDGSIRGIEEYEYMKVGELSD</sequence>
<dbReference type="Proteomes" id="UP000665020">
    <property type="component" value="Chromosome"/>
</dbReference>
<dbReference type="RefSeq" id="WP_230869378.1">
    <property type="nucleotide sequence ID" value="NZ_CP046640.1"/>
</dbReference>
<keyword evidence="4" id="KW-1185">Reference proteome</keyword>
<feature type="signal peptide" evidence="2">
    <location>
        <begin position="1"/>
        <end position="24"/>
    </location>
</feature>
<dbReference type="EMBL" id="CP046640">
    <property type="protein sequence ID" value="QTL97762.1"/>
    <property type="molecule type" value="Genomic_DNA"/>
</dbReference>
<dbReference type="AlphaFoldDB" id="A0A8A7KIQ5"/>
<feature type="coiled-coil region" evidence="1">
    <location>
        <begin position="34"/>
        <end position="63"/>
    </location>
</feature>
<evidence type="ECO:0000256" key="2">
    <source>
        <dbReference type="SAM" id="SignalP"/>
    </source>
</evidence>
<accession>A0A8A7KIQ5</accession>
<dbReference type="Gene3D" id="2.180.10.10">
    <property type="entry name" value="RHS repeat-associated core"/>
    <property type="match status" value="1"/>
</dbReference>
<protein>
    <submittedName>
        <fullName evidence="3">Uncharacterized protein</fullName>
    </submittedName>
</protein>
<name>A0A8A7KIQ5_9FIRM</name>
<reference evidence="3" key="1">
    <citation type="submission" date="2019-12" db="EMBL/GenBank/DDBJ databases">
        <authorList>
            <person name="zhang j."/>
            <person name="sun C.M."/>
        </authorList>
    </citation>
    <scope>NUCLEOTIDE SEQUENCE</scope>
    <source>
        <strain evidence="3">NS-1</strain>
    </source>
</reference>
<organism evidence="3 4">
    <name type="scientific">Iocasia fonsfrigidae</name>
    <dbReference type="NCBI Taxonomy" id="2682810"/>
    <lineage>
        <taxon>Bacteria</taxon>
        <taxon>Bacillati</taxon>
        <taxon>Bacillota</taxon>
        <taxon>Clostridia</taxon>
        <taxon>Halanaerobiales</taxon>
        <taxon>Halanaerobiaceae</taxon>
        <taxon>Iocasia</taxon>
    </lineage>
</organism>
<dbReference type="PROSITE" id="PS51257">
    <property type="entry name" value="PROKAR_LIPOPROTEIN"/>
    <property type="match status" value="1"/>
</dbReference>
<gene>
    <name evidence="3" type="ORF">GM661_07060</name>
</gene>
<evidence type="ECO:0000313" key="3">
    <source>
        <dbReference type="EMBL" id="QTL97762.1"/>
    </source>
</evidence>